<organism evidence="3 4">
    <name type="scientific">Mangrovihabitans endophyticus</name>
    <dbReference type="NCBI Taxonomy" id="1751298"/>
    <lineage>
        <taxon>Bacteria</taxon>
        <taxon>Bacillati</taxon>
        <taxon>Actinomycetota</taxon>
        <taxon>Actinomycetes</taxon>
        <taxon>Micromonosporales</taxon>
        <taxon>Micromonosporaceae</taxon>
        <taxon>Mangrovihabitans</taxon>
    </lineage>
</organism>
<dbReference type="InterPro" id="IPR017517">
    <property type="entry name" value="Maleyloyr_isom"/>
</dbReference>
<keyword evidence="4" id="KW-1185">Reference proteome</keyword>
<dbReference type="NCBIfam" id="TIGR03083">
    <property type="entry name" value="maleylpyruvate isomerase family mycothiol-dependent enzyme"/>
    <property type="match status" value="1"/>
</dbReference>
<dbReference type="AlphaFoldDB" id="A0A8J3C182"/>
<protein>
    <submittedName>
        <fullName evidence="3">TIGR03086 family protein</fullName>
    </submittedName>
</protein>
<gene>
    <name evidence="3" type="ORF">GCM10012284_41560</name>
</gene>
<reference evidence="3" key="2">
    <citation type="submission" date="2020-09" db="EMBL/GenBank/DDBJ databases">
        <authorList>
            <person name="Sun Q."/>
            <person name="Zhou Y."/>
        </authorList>
    </citation>
    <scope>NUCLEOTIDE SEQUENCE</scope>
    <source>
        <strain evidence="3">CGMCC 4.7299</strain>
    </source>
</reference>
<dbReference type="Pfam" id="PF11716">
    <property type="entry name" value="MDMPI_N"/>
    <property type="match status" value="1"/>
</dbReference>
<name>A0A8J3C182_9ACTN</name>
<sequence length="188" mass="19966">MLLGITDDALTGPTPCAQWSVGDLLDHIVRLSLEFTQAARKLGEARPPEQPSAASLPRHWRSRLPVLLEELAVAWRDPDAWTGTAAAGGVTLPAAEMGRVAMTEVIMHSWDLARATGQEFIADPRVLEALAEFLSQAALTDAPGLFGPRVAVSEDAPLLDQVLGLAGRDPRWHPGHPGVSARSSSAAS</sequence>
<evidence type="ECO:0000313" key="4">
    <source>
        <dbReference type="Proteomes" id="UP000656042"/>
    </source>
</evidence>
<evidence type="ECO:0000259" key="2">
    <source>
        <dbReference type="Pfam" id="PF11716"/>
    </source>
</evidence>
<dbReference type="NCBIfam" id="TIGR03086">
    <property type="entry name" value="TIGR03086 family metal-binding protein"/>
    <property type="match status" value="1"/>
</dbReference>
<dbReference type="SUPFAM" id="SSF109854">
    <property type="entry name" value="DinB/YfiT-like putative metalloenzymes"/>
    <property type="match status" value="1"/>
</dbReference>
<evidence type="ECO:0000313" key="3">
    <source>
        <dbReference type="EMBL" id="GGL02645.1"/>
    </source>
</evidence>
<proteinExistence type="predicted"/>
<feature type="domain" description="Mycothiol-dependent maleylpyruvate isomerase metal-binding" evidence="2">
    <location>
        <begin position="4"/>
        <end position="113"/>
    </location>
</feature>
<comment type="caution">
    <text evidence="3">The sequence shown here is derived from an EMBL/GenBank/DDBJ whole genome shotgun (WGS) entry which is preliminary data.</text>
</comment>
<dbReference type="InterPro" id="IPR024344">
    <property type="entry name" value="MDMPI_metal-binding"/>
</dbReference>
<accession>A0A8J3C182</accession>
<dbReference type="GO" id="GO:0046872">
    <property type="term" value="F:metal ion binding"/>
    <property type="evidence" value="ECO:0007669"/>
    <property type="project" value="InterPro"/>
</dbReference>
<dbReference type="Proteomes" id="UP000656042">
    <property type="component" value="Unassembled WGS sequence"/>
</dbReference>
<feature type="region of interest" description="Disordered" evidence="1">
    <location>
        <begin position="168"/>
        <end position="188"/>
    </location>
</feature>
<dbReference type="EMBL" id="BMMX01000020">
    <property type="protein sequence ID" value="GGL02645.1"/>
    <property type="molecule type" value="Genomic_DNA"/>
</dbReference>
<reference evidence="3" key="1">
    <citation type="journal article" date="2014" name="Int. J. Syst. Evol. Microbiol.">
        <title>Complete genome sequence of Corynebacterium casei LMG S-19264T (=DSM 44701T), isolated from a smear-ripened cheese.</title>
        <authorList>
            <consortium name="US DOE Joint Genome Institute (JGI-PGF)"/>
            <person name="Walter F."/>
            <person name="Albersmeier A."/>
            <person name="Kalinowski J."/>
            <person name="Ruckert C."/>
        </authorList>
    </citation>
    <scope>NUCLEOTIDE SEQUENCE</scope>
    <source>
        <strain evidence="3">CGMCC 4.7299</strain>
    </source>
</reference>
<dbReference type="Gene3D" id="1.20.120.450">
    <property type="entry name" value="dinb family like domain"/>
    <property type="match status" value="1"/>
</dbReference>
<dbReference type="InterPro" id="IPR034660">
    <property type="entry name" value="DinB/YfiT-like"/>
</dbReference>
<dbReference type="InterPro" id="IPR017520">
    <property type="entry name" value="CHP03086"/>
</dbReference>
<evidence type="ECO:0000256" key="1">
    <source>
        <dbReference type="SAM" id="MobiDB-lite"/>
    </source>
</evidence>